<dbReference type="CTD" id="20237373"/>
<reference evidence="4 5" key="1">
    <citation type="journal article" date="2013" name="Nature">
        <title>Insights into bilaterian evolution from three spiralian genomes.</title>
        <authorList>
            <person name="Simakov O."/>
            <person name="Marletaz F."/>
            <person name="Cho S.J."/>
            <person name="Edsinger-Gonzales E."/>
            <person name="Havlak P."/>
            <person name="Hellsten U."/>
            <person name="Kuo D.H."/>
            <person name="Larsson T."/>
            <person name="Lv J."/>
            <person name="Arendt D."/>
            <person name="Savage R."/>
            <person name="Osoegawa K."/>
            <person name="de Jong P."/>
            <person name="Grimwood J."/>
            <person name="Chapman J.A."/>
            <person name="Shapiro H."/>
            <person name="Aerts A."/>
            <person name="Otillar R.P."/>
            <person name="Terry A.Y."/>
            <person name="Boore J.L."/>
            <person name="Grigoriev I.V."/>
            <person name="Lindberg D.R."/>
            <person name="Seaver E.C."/>
            <person name="Weisblat D.A."/>
            <person name="Putnam N.H."/>
            <person name="Rokhsar D.S."/>
        </authorList>
    </citation>
    <scope>NUCLEOTIDE SEQUENCE [LARGE SCALE GENOMIC DNA]</scope>
</reference>
<proteinExistence type="inferred from homology"/>
<dbReference type="GO" id="GO:0008154">
    <property type="term" value="P:actin polymerization or depolymerization"/>
    <property type="evidence" value="ECO:0007669"/>
    <property type="project" value="TreeGrafter"/>
</dbReference>
<accession>V4AVB6</accession>
<dbReference type="Gene3D" id="3.40.20.10">
    <property type="entry name" value="Severin"/>
    <property type="match status" value="6"/>
</dbReference>
<dbReference type="AlphaFoldDB" id="V4AVB6"/>
<evidence type="ECO:0000259" key="3">
    <source>
        <dbReference type="PROSITE" id="PS51089"/>
    </source>
</evidence>
<dbReference type="STRING" id="225164.V4AVB6"/>
<dbReference type="KEGG" id="lgi:LOTGIDRAFT_157460"/>
<dbReference type="GO" id="GO:0015629">
    <property type="term" value="C:actin cytoskeleton"/>
    <property type="evidence" value="ECO:0007669"/>
    <property type="project" value="TreeGrafter"/>
</dbReference>
<organism evidence="4 5">
    <name type="scientific">Lottia gigantea</name>
    <name type="common">Giant owl limpet</name>
    <dbReference type="NCBI Taxonomy" id="225164"/>
    <lineage>
        <taxon>Eukaryota</taxon>
        <taxon>Metazoa</taxon>
        <taxon>Spiralia</taxon>
        <taxon>Lophotrochozoa</taxon>
        <taxon>Mollusca</taxon>
        <taxon>Gastropoda</taxon>
        <taxon>Patellogastropoda</taxon>
        <taxon>Lottioidea</taxon>
        <taxon>Lottiidae</taxon>
        <taxon>Lottia</taxon>
    </lineage>
</organism>
<dbReference type="RefSeq" id="XP_009047917.1">
    <property type="nucleotide sequence ID" value="XM_009049669.1"/>
</dbReference>
<evidence type="ECO:0000256" key="1">
    <source>
        <dbReference type="ARBA" id="ARBA00008418"/>
    </source>
</evidence>
<dbReference type="EMBL" id="KB200521">
    <property type="protein sequence ID" value="ESP01283.1"/>
    <property type="molecule type" value="Genomic_DNA"/>
</dbReference>
<evidence type="ECO:0000313" key="4">
    <source>
        <dbReference type="EMBL" id="ESP01283.1"/>
    </source>
</evidence>
<dbReference type="SUPFAM" id="SSF47050">
    <property type="entry name" value="VHP, Villin headpiece domain"/>
    <property type="match status" value="1"/>
</dbReference>
<dbReference type="OrthoDB" id="6375767at2759"/>
<dbReference type="Pfam" id="PF00626">
    <property type="entry name" value="Gelsolin"/>
    <property type="match status" value="3"/>
</dbReference>
<keyword evidence="2" id="KW-0677">Repeat</keyword>
<dbReference type="PANTHER" id="PTHR11977:SF51">
    <property type="entry name" value="PROTEIN FLIGHTLESS-1 HOMOLOG"/>
    <property type="match status" value="1"/>
</dbReference>
<dbReference type="InterPro" id="IPR036886">
    <property type="entry name" value="Villin_headpiece_dom_sf"/>
</dbReference>
<keyword evidence="5" id="KW-1185">Reference proteome</keyword>
<dbReference type="HOGENOM" id="CLU_315287_0_0_1"/>
<dbReference type="SUPFAM" id="SSF55753">
    <property type="entry name" value="Actin depolymerizing proteins"/>
    <property type="match status" value="6"/>
</dbReference>
<protein>
    <recommendedName>
        <fullName evidence="3">HP domain-containing protein</fullName>
    </recommendedName>
</protein>
<dbReference type="PROSITE" id="PS51089">
    <property type="entry name" value="HP"/>
    <property type="match status" value="1"/>
</dbReference>
<dbReference type="GO" id="GO:0051015">
    <property type="term" value="F:actin filament binding"/>
    <property type="evidence" value="ECO:0007669"/>
    <property type="project" value="InterPro"/>
</dbReference>
<dbReference type="SMART" id="SM00262">
    <property type="entry name" value="GEL"/>
    <property type="match status" value="6"/>
</dbReference>
<dbReference type="Proteomes" id="UP000030746">
    <property type="component" value="Unassembled WGS sequence"/>
</dbReference>
<sequence length="805" mass="93521">MELGADLNPNKRGLTVWRVKNEKLVTVDANDHGFFHEYGVYVILNVNIENVKSLHVWRGRLSSEVNKNTGHERVHALDEQLGGCHILSVQHQGYESNCFTCIFPEGIVYLEGSPKTVPIKAAKYVKKLYTVYGRDYVRAQCAEPIIEELNPEGAAILDNFPRMYVWIGDMCPFNLRIKVIELARKMRWSQRKGKVHIIVVDSSDPAAEKAFKKKLKSKFLPPSDPEPIPVDVQTNYPILHRLSGERVLYDMPVVSSKPLKQKYLVLKDSYLLDSGPDSCIYVWVGHQAASKDLSNAISRAMTYSNHHDYPSINSLCRVREGWETAEFKQCFQDWQESVVRYRNRSKSRPSTCLSTGRLRSSRSDRSYHISPIEEFYCNLDDDLVNNDGETQIWYIKDNDLIVVPWDRHGIFTNGLCYIILYSTMKNGCSQHVLYYWLGYNSTSTDQKAAVKLSESINKSMQHKATVIRVLDGKEPLHFLTVLQHSMIVYESRLKRVENDEQMFVVKELENGSMKVTQVVPNKVYLKQSAVIIYLSDVDCFLWFGQESGGAEREYAKTILAFLLPSRMYTFDIMLEGTETSYFWDLFKTQSDVLPLRNKVEYGRRLPRLYHCCFQHLSVMEIVNFSQLDLTEDNIYIVDLFDQIIVWCGMKSSKENKQKITQLLLEFLKQDLADRKEENVEIWYIHQHSEPAKFQNIFSSWLDNGYGNIENYELSRKKVRQENAIIHIHVDIDDLDHVSKIKYDPFILTRSELPDDVDPKNKQDHLSDCDFIQVYKVARSQFYRLPSWKQSQIICSSKLAPDRYCF</sequence>
<dbReference type="GO" id="GO:0051016">
    <property type="term" value="P:barbed-end actin filament capping"/>
    <property type="evidence" value="ECO:0007669"/>
    <property type="project" value="TreeGrafter"/>
</dbReference>
<gene>
    <name evidence="4" type="ORF">LOTGIDRAFT_157460</name>
</gene>
<dbReference type="GO" id="GO:0005546">
    <property type="term" value="F:phosphatidylinositol-4,5-bisphosphate binding"/>
    <property type="evidence" value="ECO:0007669"/>
    <property type="project" value="TreeGrafter"/>
</dbReference>
<dbReference type="InterPro" id="IPR003128">
    <property type="entry name" value="Villin_headpiece"/>
</dbReference>
<dbReference type="InterPro" id="IPR007123">
    <property type="entry name" value="Gelsolin-like_dom"/>
</dbReference>
<evidence type="ECO:0000313" key="5">
    <source>
        <dbReference type="Proteomes" id="UP000030746"/>
    </source>
</evidence>
<dbReference type="GeneID" id="20237373"/>
<dbReference type="GO" id="GO:0051014">
    <property type="term" value="P:actin filament severing"/>
    <property type="evidence" value="ECO:0007669"/>
    <property type="project" value="TreeGrafter"/>
</dbReference>
<dbReference type="PANTHER" id="PTHR11977">
    <property type="entry name" value="VILLIN"/>
    <property type="match status" value="1"/>
</dbReference>
<dbReference type="InterPro" id="IPR029006">
    <property type="entry name" value="ADF-H/Gelsolin-like_dom_sf"/>
</dbReference>
<evidence type="ECO:0000256" key="2">
    <source>
        <dbReference type="ARBA" id="ARBA00022737"/>
    </source>
</evidence>
<dbReference type="GO" id="GO:0005737">
    <property type="term" value="C:cytoplasm"/>
    <property type="evidence" value="ECO:0007669"/>
    <property type="project" value="TreeGrafter"/>
</dbReference>
<dbReference type="Gene3D" id="1.10.950.10">
    <property type="entry name" value="Villin headpiece domain"/>
    <property type="match status" value="1"/>
</dbReference>
<dbReference type="OMA" id="HKSACSI"/>
<feature type="domain" description="HP" evidence="3">
    <location>
        <begin position="734"/>
        <end position="799"/>
    </location>
</feature>
<comment type="similarity">
    <text evidence="1">Belongs to the villin/gelsolin family.</text>
</comment>
<dbReference type="SMART" id="SM00153">
    <property type="entry name" value="VHP"/>
    <property type="match status" value="1"/>
</dbReference>
<dbReference type="InterPro" id="IPR007122">
    <property type="entry name" value="Villin/Gelsolin"/>
</dbReference>
<name>V4AVB6_LOTGI</name>
<dbReference type="Pfam" id="PF02209">
    <property type="entry name" value="VHP"/>
    <property type="match status" value="1"/>
</dbReference>
<dbReference type="PRINTS" id="PR00597">
    <property type="entry name" value="GELSOLIN"/>
</dbReference>